<feature type="compositionally biased region" description="Basic and acidic residues" evidence="13">
    <location>
        <begin position="264"/>
        <end position="273"/>
    </location>
</feature>
<protein>
    <recommendedName>
        <fullName evidence="12">Membrane protein insertase YidC</fullName>
    </recommendedName>
    <alternativeName>
        <fullName evidence="12">Foldase YidC</fullName>
    </alternativeName>
    <alternativeName>
        <fullName evidence="12">Membrane integrase YidC</fullName>
    </alternativeName>
    <alternativeName>
        <fullName evidence="12">Membrane protein YidC</fullName>
    </alternativeName>
</protein>
<proteinExistence type="inferred from homology"/>
<keyword evidence="16" id="KW-1185">Reference proteome</keyword>
<reference evidence="15 16" key="1">
    <citation type="submission" date="2020-03" db="EMBL/GenBank/DDBJ databases">
        <title>Weissella sp. nov., isolated from Cybister lewisianus.</title>
        <authorList>
            <person name="Hyun D.-W."/>
            <person name="Bae J.-W."/>
        </authorList>
    </citation>
    <scope>NUCLEOTIDE SEQUENCE [LARGE SCALE GENOMIC DNA]</scope>
    <source>
        <strain evidence="15 16">HDW19</strain>
    </source>
</reference>
<evidence type="ECO:0000256" key="7">
    <source>
        <dbReference type="ARBA" id="ARBA00022989"/>
    </source>
</evidence>
<gene>
    <name evidence="12" type="primary">yidC</name>
    <name evidence="15" type="ORF">G7084_00820</name>
</gene>
<keyword evidence="3 12" id="KW-1003">Cell membrane</keyword>
<evidence type="ECO:0000256" key="8">
    <source>
        <dbReference type="ARBA" id="ARBA00023136"/>
    </source>
</evidence>
<dbReference type="KEGG" id="wco:G7084_00820"/>
<keyword evidence="6 12" id="KW-0653">Protein transport</keyword>
<evidence type="ECO:0000256" key="3">
    <source>
        <dbReference type="ARBA" id="ARBA00022475"/>
    </source>
</evidence>
<feature type="transmembrane region" description="Helical" evidence="12">
    <location>
        <begin position="64"/>
        <end position="87"/>
    </location>
</feature>
<dbReference type="InterPro" id="IPR001708">
    <property type="entry name" value="YidC/ALB3/OXA1/COX18"/>
</dbReference>
<feature type="transmembrane region" description="Helical" evidence="12">
    <location>
        <begin position="179"/>
        <end position="200"/>
    </location>
</feature>
<dbReference type="InterPro" id="IPR023060">
    <property type="entry name" value="YidC/YidC1/YidC2_Firmicutes"/>
</dbReference>
<evidence type="ECO:0000256" key="4">
    <source>
        <dbReference type="ARBA" id="ARBA00022692"/>
    </source>
</evidence>
<evidence type="ECO:0000256" key="5">
    <source>
        <dbReference type="ARBA" id="ARBA00022729"/>
    </source>
</evidence>
<dbReference type="InterPro" id="IPR028055">
    <property type="entry name" value="YidC/Oxa/ALB_C"/>
</dbReference>
<dbReference type="GO" id="GO:0051205">
    <property type="term" value="P:protein insertion into membrane"/>
    <property type="evidence" value="ECO:0007669"/>
    <property type="project" value="TreeGrafter"/>
</dbReference>
<evidence type="ECO:0000313" key="16">
    <source>
        <dbReference type="Proteomes" id="UP000500741"/>
    </source>
</evidence>
<dbReference type="Proteomes" id="UP000500741">
    <property type="component" value="Chromosome"/>
</dbReference>
<dbReference type="HAMAP" id="MF_01811">
    <property type="entry name" value="YidC_type2"/>
    <property type="match status" value="1"/>
</dbReference>
<keyword evidence="10 12" id="KW-0143">Chaperone</keyword>
<dbReference type="GO" id="GO:0015031">
    <property type="term" value="P:protein transport"/>
    <property type="evidence" value="ECO:0007669"/>
    <property type="project" value="UniProtKB-KW"/>
</dbReference>
<keyword evidence="5 12" id="KW-0732">Signal</keyword>
<sequence>MKLSKIKSFFMDYKKSVLAALIALVIMVIAAMMYQGPAIGHGFWKGTIIGNFARSIMGVSGWFGNSYGLGIIVFTLLIRILILPLMVHQTSSMVKMQEIAPALKKLQEKYPNKKDTEQMQQMQAETSALYKEAGVSPFTSLIPLIVQMPILIALYQAIFNTKELQTGTFLWFQLGQHDPTYIIPLLAAVFTFMSSYLVMIGQPEKNSMTSTMTYAMPVMIFLFAINVPSALSLYWVVSNAFQVAQTWTIQNPFKIRREREAKKQALKDRERAINKAKRSKKHK</sequence>
<organism evidence="15 16">
    <name type="scientific">Weissella coleopterorum</name>
    <dbReference type="NCBI Taxonomy" id="2714949"/>
    <lineage>
        <taxon>Bacteria</taxon>
        <taxon>Bacillati</taxon>
        <taxon>Bacillota</taxon>
        <taxon>Bacilli</taxon>
        <taxon>Lactobacillales</taxon>
        <taxon>Lactobacillaceae</taxon>
        <taxon>Weissella</taxon>
    </lineage>
</organism>
<keyword evidence="2 12" id="KW-0813">Transport</keyword>
<comment type="subcellular location">
    <subcellularLocation>
        <location evidence="1 12">Cell membrane</location>
        <topology evidence="1 12">Multi-pass membrane protein</topology>
    </subcellularLocation>
</comment>
<dbReference type="RefSeq" id="WP_166009157.1">
    <property type="nucleotide sequence ID" value="NZ_CP049888.1"/>
</dbReference>
<dbReference type="GO" id="GO:0032977">
    <property type="term" value="F:membrane insertase activity"/>
    <property type="evidence" value="ECO:0007669"/>
    <property type="project" value="InterPro"/>
</dbReference>
<evidence type="ECO:0000256" key="13">
    <source>
        <dbReference type="SAM" id="MobiDB-lite"/>
    </source>
</evidence>
<keyword evidence="8 12" id="KW-0472">Membrane</keyword>
<evidence type="ECO:0000256" key="6">
    <source>
        <dbReference type="ARBA" id="ARBA00022927"/>
    </source>
</evidence>
<dbReference type="Pfam" id="PF02096">
    <property type="entry name" value="60KD_IMP"/>
    <property type="match status" value="1"/>
</dbReference>
<accession>A0A6G8AY11</accession>
<feature type="transmembrane region" description="Helical" evidence="12">
    <location>
        <begin position="141"/>
        <end position="159"/>
    </location>
</feature>
<feature type="compositionally biased region" description="Basic residues" evidence="13">
    <location>
        <begin position="274"/>
        <end position="283"/>
    </location>
</feature>
<keyword evidence="4 12" id="KW-0812">Transmembrane</keyword>
<feature type="domain" description="Membrane insertase YidC/Oxa/ALB C-terminal" evidence="14">
    <location>
        <begin position="67"/>
        <end position="250"/>
    </location>
</feature>
<evidence type="ECO:0000256" key="10">
    <source>
        <dbReference type="ARBA" id="ARBA00023186"/>
    </source>
</evidence>
<evidence type="ECO:0000256" key="1">
    <source>
        <dbReference type="ARBA" id="ARBA00004651"/>
    </source>
</evidence>
<evidence type="ECO:0000313" key="15">
    <source>
        <dbReference type="EMBL" id="QIL49991.1"/>
    </source>
</evidence>
<dbReference type="CDD" id="cd20070">
    <property type="entry name" value="5TM_YidC_Alb3"/>
    <property type="match status" value="1"/>
</dbReference>
<dbReference type="AlphaFoldDB" id="A0A6G8AY11"/>
<dbReference type="NCBIfam" id="TIGR03592">
    <property type="entry name" value="yidC_oxa1_cterm"/>
    <property type="match status" value="1"/>
</dbReference>
<evidence type="ECO:0000256" key="9">
    <source>
        <dbReference type="ARBA" id="ARBA00023139"/>
    </source>
</evidence>
<dbReference type="GO" id="GO:0005886">
    <property type="term" value="C:plasma membrane"/>
    <property type="evidence" value="ECO:0007669"/>
    <property type="project" value="UniProtKB-SubCell"/>
</dbReference>
<evidence type="ECO:0000256" key="11">
    <source>
        <dbReference type="ARBA" id="ARBA00023288"/>
    </source>
</evidence>
<keyword evidence="7 12" id="KW-1133">Transmembrane helix</keyword>
<dbReference type="PANTHER" id="PTHR12428:SF65">
    <property type="entry name" value="CYTOCHROME C OXIDASE ASSEMBLY PROTEIN COX18, MITOCHONDRIAL"/>
    <property type="match status" value="1"/>
</dbReference>
<feature type="region of interest" description="Disordered" evidence="13">
    <location>
        <begin position="264"/>
        <end position="283"/>
    </location>
</feature>
<evidence type="ECO:0000259" key="14">
    <source>
        <dbReference type="Pfam" id="PF02096"/>
    </source>
</evidence>
<dbReference type="PANTHER" id="PTHR12428">
    <property type="entry name" value="OXA1"/>
    <property type="match status" value="1"/>
</dbReference>
<evidence type="ECO:0000256" key="12">
    <source>
        <dbReference type="HAMAP-Rule" id="MF_01811"/>
    </source>
</evidence>
<evidence type="ECO:0000256" key="2">
    <source>
        <dbReference type="ARBA" id="ARBA00022448"/>
    </source>
</evidence>
<dbReference type="InterPro" id="IPR047196">
    <property type="entry name" value="YidC_ALB_C"/>
</dbReference>
<keyword evidence="11" id="KW-0449">Lipoprotein</keyword>
<dbReference type="EMBL" id="CP049888">
    <property type="protein sequence ID" value="QIL49991.1"/>
    <property type="molecule type" value="Genomic_DNA"/>
</dbReference>
<feature type="transmembrane region" description="Helical" evidence="12">
    <location>
        <begin position="212"/>
        <end position="237"/>
    </location>
</feature>
<name>A0A6G8AY11_9LACO</name>
<comment type="similarity">
    <text evidence="12">Belongs to the OXA1/ALB3/YidC family. Type 2 subfamily.</text>
</comment>
<keyword evidence="9" id="KW-0564">Palmitate</keyword>
<comment type="function">
    <text evidence="12">Required for the insertion and/or proper folding and/or complex formation of integral membrane proteins into the membrane. Involved in integration of membrane proteins that insert both dependently and independently of the Sec translocase complex, as well as at least some lipoproteins.</text>
</comment>